<reference evidence="1" key="2">
    <citation type="submission" date="2020-09" db="EMBL/GenBank/DDBJ databases">
        <title>Reference genome assembly for Australian Ascochyta lentis isolate Al4.</title>
        <authorList>
            <person name="Lee R.C."/>
            <person name="Farfan-Caceres L.M."/>
            <person name="Debler J.W."/>
            <person name="Williams A.H."/>
            <person name="Henares B.M."/>
        </authorList>
    </citation>
    <scope>NUCLEOTIDE SEQUENCE</scope>
    <source>
        <strain evidence="1">Al4</strain>
    </source>
</reference>
<dbReference type="OrthoDB" id="3799281at2759"/>
<name>A0A8H7JDC2_9PLEO</name>
<organism evidence="1 2">
    <name type="scientific">Ascochyta lentis</name>
    <dbReference type="NCBI Taxonomy" id="205686"/>
    <lineage>
        <taxon>Eukaryota</taxon>
        <taxon>Fungi</taxon>
        <taxon>Dikarya</taxon>
        <taxon>Ascomycota</taxon>
        <taxon>Pezizomycotina</taxon>
        <taxon>Dothideomycetes</taxon>
        <taxon>Pleosporomycetidae</taxon>
        <taxon>Pleosporales</taxon>
        <taxon>Pleosporineae</taxon>
        <taxon>Didymellaceae</taxon>
        <taxon>Ascochyta</taxon>
    </lineage>
</organism>
<dbReference type="AlphaFoldDB" id="A0A8H7JDC2"/>
<reference evidence="1" key="1">
    <citation type="submission" date="2018-12" db="EMBL/GenBank/DDBJ databases">
        <authorList>
            <person name="Syme R.A."/>
            <person name="Farfan-Caceres L."/>
            <person name="Lichtenzveig J."/>
        </authorList>
    </citation>
    <scope>NUCLEOTIDE SEQUENCE</scope>
    <source>
        <strain evidence="1">Al4</strain>
    </source>
</reference>
<gene>
    <name evidence="1" type="ORF">EKO04_001085</name>
</gene>
<protein>
    <recommendedName>
        <fullName evidence="3">F-box domain-containing protein</fullName>
    </recommendedName>
</protein>
<dbReference type="Proteomes" id="UP000651452">
    <property type="component" value="Unassembled WGS sequence"/>
</dbReference>
<accession>A0A8H7JDC2</accession>
<dbReference type="EMBL" id="RZGK01000002">
    <property type="protein sequence ID" value="KAF9701012.1"/>
    <property type="molecule type" value="Genomic_DNA"/>
</dbReference>
<evidence type="ECO:0000313" key="2">
    <source>
        <dbReference type="Proteomes" id="UP000651452"/>
    </source>
</evidence>
<comment type="caution">
    <text evidence="1">The sequence shown here is derived from an EMBL/GenBank/DDBJ whole genome shotgun (WGS) entry which is preliminary data.</text>
</comment>
<evidence type="ECO:0008006" key="3">
    <source>
        <dbReference type="Google" id="ProtNLM"/>
    </source>
</evidence>
<evidence type="ECO:0000313" key="1">
    <source>
        <dbReference type="EMBL" id="KAF9701012.1"/>
    </source>
</evidence>
<keyword evidence="2" id="KW-1185">Reference proteome</keyword>
<sequence length="580" mass="65835">MEHRSSRTLPKGRKAKRSIRDAYLAPSRSVLIKQPLSQSMILSIGNARLKDYVLRLPNELLERIVFFLRPTTTMHTLEGAGVLSISKKLNSGILGRTIEMTQYLSELSSLASITRTCRQFRPVAERILYQEIHLPQLTVEDGNGFLQSLVPLLARTLFDRPDLASYVNSLEIWVRNRRLVRSGDLRYRLVPRDSPYLAAFFKAAAKVASSPITADQKSRWLYALSNSDELALQAALIATLPRLQRLTISGTFWCISSPDPRIRDDEEDYDRSFLDIAIRHSSLTKLRIAKYVPVNAFPVSSLTQLELDINFFTNRATWLGAPLRLPNVTKMSVIASHIGPLANFVPLTVRTLSPQQGLIVFMRESVPNVKSFTIQSQTGTVPFHGTTYDSWDQELTPYVLDSPQDIESNFLDNLEDDKNAWDWLMNALQPVEEQLIHLGLPLNWYSSTGTLANALPSLEGFVSLKILSLPLVAIIPNRYSLEYVEERDEIDCINFLPSSIRCLEVSQVDVEVLEWIQDMLRDTPYREQWLPLLSHVRLIFREDYAPVLPEGMVEDVQKSGLKLTGVWRDRKEDIGTGTPV</sequence>
<proteinExistence type="predicted"/>